<dbReference type="InterPro" id="IPR022441">
    <property type="entry name" value="Para_beta_helix_rpt-2"/>
</dbReference>
<organism evidence="1 2">
    <name type="scientific">Catenovulum adriaticum</name>
    <dbReference type="NCBI Taxonomy" id="2984846"/>
    <lineage>
        <taxon>Bacteria</taxon>
        <taxon>Pseudomonadati</taxon>
        <taxon>Pseudomonadota</taxon>
        <taxon>Gammaproteobacteria</taxon>
        <taxon>Alteromonadales</taxon>
        <taxon>Alteromonadaceae</taxon>
        <taxon>Catenovulum</taxon>
    </lineage>
</organism>
<dbReference type="RefSeq" id="WP_268075034.1">
    <property type="nucleotide sequence ID" value="NZ_CP109965.1"/>
</dbReference>
<evidence type="ECO:0000313" key="1">
    <source>
        <dbReference type="EMBL" id="WAJ70685.1"/>
    </source>
</evidence>
<name>A0ABY7AM97_9ALTE</name>
<accession>A0ABY7AM97</accession>
<proteinExistence type="predicted"/>
<dbReference type="Gene3D" id="2.160.20.10">
    <property type="entry name" value="Single-stranded right-handed beta-helix, Pectin lyase-like"/>
    <property type="match status" value="1"/>
</dbReference>
<keyword evidence="2" id="KW-1185">Reference proteome</keyword>
<dbReference type="InterPro" id="IPR011050">
    <property type="entry name" value="Pectin_lyase_fold/virulence"/>
</dbReference>
<reference evidence="1" key="1">
    <citation type="submission" date="2022-10" db="EMBL/GenBank/DDBJ databases">
        <title>Catenovulum adriacola sp. nov. isolated in the Harbour of Susak.</title>
        <authorList>
            <person name="Schoch T."/>
            <person name="Reich S.J."/>
            <person name="Stoeferle S."/>
            <person name="Flaiz M."/>
            <person name="Kazda M."/>
            <person name="Riedel C.U."/>
            <person name="Duerre P."/>
        </authorList>
    </citation>
    <scope>NUCLEOTIDE SEQUENCE</scope>
    <source>
        <strain evidence="1">TS8</strain>
    </source>
</reference>
<sequence length="365" mass="41093">MERLDTSIGYKNKFLDKQKEDWRFIFDFSNQNEVNQNSIIVETKQALQQAISDVKPGTVIYMAPGRYLINKTVKLDQAGFENAPIELKSLNEEEPAELVVVTQEGFVLTAPYWIFSNLRFRGDCEFDTHCEHALHLAGNAKYAVIRNSEFKNFNAHIKANGNYSGQFPDFVLVENNNFTNEWVRETKNPVTPIDVVGGSNWIVKQNFIADFARKNKSKMSVAYGAFFKGAGENSLFEENLVACSWKLDYQSALDVRIGLSIGGGGSGKRFCRDKNCNFEYKDGKIHNNTILNCSDVGIYLNKAKQSQVYNNLLLSTLGIDARFPSTSADISNNSLNGRIKSRDNASTVLVDNHILSYEFHSLNAN</sequence>
<dbReference type="NCBIfam" id="TIGR03804">
    <property type="entry name" value="para_beta_helix"/>
    <property type="match status" value="1"/>
</dbReference>
<protein>
    <submittedName>
        <fullName evidence="1">Right-handed parallel beta-helix repeat-containing protein</fullName>
    </submittedName>
</protein>
<dbReference type="EMBL" id="CP109965">
    <property type="protein sequence ID" value="WAJ70685.1"/>
    <property type="molecule type" value="Genomic_DNA"/>
</dbReference>
<dbReference type="SUPFAM" id="SSF51126">
    <property type="entry name" value="Pectin lyase-like"/>
    <property type="match status" value="1"/>
</dbReference>
<dbReference type="Proteomes" id="UP001163726">
    <property type="component" value="Chromosome"/>
</dbReference>
<evidence type="ECO:0000313" key="2">
    <source>
        <dbReference type="Proteomes" id="UP001163726"/>
    </source>
</evidence>
<dbReference type="InterPro" id="IPR012334">
    <property type="entry name" value="Pectin_lyas_fold"/>
</dbReference>
<gene>
    <name evidence="1" type="ORF">OLW01_02400</name>
</gene>